<dbReference type="Pfam" id="PF13927">
    <property type="entry name" value="Ig_3"/>
    <property type="match status" value="1"/>
</dbReference>
<reference evidence="7" key="1">
    <citation type="submission" date="2023-04" db="EMBL/GenBank/DDBJ databases">
        <title>Chromosome-level genome of Chaenocephalus aceratus.</title>
        <authorList>
            <person name="Park H."/>
        </authorList>
    </citation>
    <scope>NUCLEOTIDE SEQUENCE</scope>
    <source>
        <strain evidence="7">DE</strain>
        <tissue evidence="7">Muscle</tissue>
    </source>
</reference>
<dbReference type="InterPro" id="IPR013783">
    <property type="entry name" value="Ig-like_fold"/>
</dbReference>
<dbReference type="SUPFAM" id="SSF48726">
    <property type="entry name" value="Immunoglobulin"/>
    <property type="match status" value="1"/>
</dbReference>
<dbReference type="Proteomes" id="UP001228049">
    <property type="component" value="Unassembled WGS sequence"/>
</dbReference>
<keyword evidence="5" id="KW-0393">Immunoglobulin domain</keyword>
<dbReference type="Gene3D" id="2.60.40.10">
    <property type="entry name" value="Immunoglobulins"/>
    <property type="match status" value="1"/>
</dbReference>
<dbReference type="InterPro" id="IPR007110">
    <property type="entry name" value="Ig-like_dom"/>
</dbReference>
<evidence type="ECO:0000259" key="6">
    <source>
        <dbReference type="PROSITE" id="PS50835"/>
    </source>
</evidence>
<name>A0AAD9B1B0_DISEL</name>
<evidence type="ECO:0000256" key="1">
    <source>
        <dbReference type="ARBA" id="ARBA00004479"/>
    </source>
</evidence>
<comment type="subcellular location">
    <subcellularLocation>
        <location evidence="1">Membrane</location>
        <topology evidence="1">Single-pass type I membrane protein</topology>
    </subcellularLocation>
</comment>
<dbReference type="PROSITE" id="PS50835">
    <property type="entry name" value="IG_LIKE"/>
    <property type="match status" value="1"/>
</dbReference>
<comment type="caution">
    <text evidence="7">The sequence shown here is derived from an EMBL/GenBank/DDBJ whole genome shotgun (WGS) entry which is preliminary data.</text>
</comment>
<dbReference type="GO" id="GO:0098609">
    <property type="term" value="P:cell-cell adhesion"/>
    <property type="evidence" value="ECO:0007669"/>
    <property type="project" value="TreeGrafter"/>
</dbReference>
<dbReference type="EMBL" id="JASDAP010000121">
    <property type="protein sequence ID" value="KAK1875460.1"/>
    <property type="molecule type" value="Genomic_DNA"/>
</dbReference>
<dbReference type="InterPro" id="IPR003598">
    <property type="entry name" value="Ig_sub2"/>
</dbReference>
<evidence type="ECO:0000256" key="3">
    <source>
        <dbReference type="ARBA" id="ARBA00023157"/>
    </source>
</evidence>
<dbReference type="AlphaFoldDB" id="A0AAD9B1B0"/>
<keyword evidence="4" id="KW-0325">Glycoprotein</keyword>
<accession>A0AAD9B1B0</accession>
<evidence type="ECO:0000313" key="8">
    <source>
        <dbReference type="Proteomes" id="UP001228049"/>
    </source>
</evidence>
<dbReference type="GO" id="GO:0050839">
    <property type="term" value="F:cell adhesion molecule binding"/>
    <property type="evidence" value="ECO:0007669"/>
    <property type="project" value="TreeGrafter"/>
</dbReference>
<evidence type="ECO:0000256" key="4">
    <source>
        <dbReference type="ARBA" id="ARBA00023180"/>
    </source>
</evidence>
<dbReference type="InterPro" id="IPR003599">
    <property type="entry name" value="Ig_sub"/>
</dbReference>
<protein>
    <submittedName>
        <fullName evidence="7">MAM domain containing glycosylphosphatidylinositol anchor protein 2</fullName>
    </submittedName>
</protein>
<dbReference type="PANTHER" id="PTHR11640:SF164">
    <property type="entry name" value="MAM DOMAIN-CONTAINING GLYCOSYLPHOSPHATIDYLINOSITOL ANCHOR PROTEIN 1"/>
    <property type="match status" value="1"/>
</dbReference>
<evidence type="ECO:0000313" key="7">
    <source>
        <dbReference type="EMBL" id="KAK1875460.1"/>
    </source>
</evidence>
<organism evidence="7 8">
    <name type="scientific">Dissostichus eleginoides</name>
    <name type="common">Patagonian toothfish</name>
    <name type="synonym">Dissostichus amissus</name>
    <dbReference type="NCBI Taxonomy" id="100907"/>
    <lineage>
        <taxon>Eukaryota</taxon>
        <taxon>Metazoa</taxon>
        <taxon>Chordata</taxon>
        <taxon>Craniata</taxon>
        <taxon>Vertebrata</taxon>
        <taxon>Euteleostomi</taxon>
        <taxon>Actinopterygii</taxon>
        <taxon>Neopterygii</taxon>
        <taxon>Teleostei</taxon>
        <taxon>Neoteleostei</taxon>
        <taxon>Acanthomorphata</taxon>
        <taxon>Eupercaria</taxon>
        <taxon>Perciformes</taxon>
        <taxon>Notothenioidei</taxon>
        <taxon>Nototheniidae</taxon>
        <taxon>Dissostichus</taxon>
    </lineage>
</organism>
<dbReference type="PANTHER" id="PTHR11640">
    <property type="entry name" value="NEPHRIN"/>
    <property type="match status" value="1"/>
</dbReference>
<dbReference type="SMART" id="SM00409">
    <property type="entry name" value="IG"/>
    <property type="match status" value="1"/>
</dbReference>
<keyword evidence="2" id="KW-0472">Membrane</keyword>
<gene>
    <name evidence="7" type="ORF">KUDE01_006712</name>
</gene>
<proteinExistence type="predicted"/>
<keyword evidence="3" id="KW-1015">Disulfide bond</keyword>
<sequence>MRGVVSWWLQQSSGVMITVWRGSPPTVRIVHSGKACNVEEERYSERVYTIKEEETLELQCLVTGHPRPQIRWTKTAGGASDRQGDPTLQNETLKITNISRHQGGRYYCKAENGLGSPAIRSIRVDVYCENTQQTHLRLV</sequence>
<keyword evidence="8" id="KW-1185">Reference proteome</keyword>
<evidence type="ECO:0000256" key="5">
    <source>
        <dbReference type="ARBA" id="ARBA00023319"/>
    </source>
</evidence>
<dbReference type="SMART" id="SM00408">
    <property type="entry name" value="IGc2"/>
    <property type="match status" value="1"/>
</dbReference>
<dbReference type="InterPro" id="IPR051275">
    <property type="entry name" value="Cell_adhesion_signaling"/>
</dbReference>
<dbReference type="InterPro" id="IPR036179">
    <property type="entry name" value="Ig-like_dom_sf"/>
</dbReference>
<dbReference type="GO" id="GO:0005886">
    <property type="term" value="C:plasma membrane"/>
    <property type="evidence" value="ECO:0007669"/>
    <property type="project" value="TreeGrafter"/>
</dbReference>
<dbReference type="GO" id="GO:0005911">
    <property type="term" value="C:cell-cell junction"/>
    <property type="evidence" value="ECO:0007669"/>
    <property type="project" value="TreeGrafter"/>
</dbReference>
<evidence type="ECO:0000256" key="2">
    <source>
        <dbReference type="ARBA" id="ARBA00023136"/>
    </source>
</evidence>
<feature type="domain" description="Ig-like" evidence="6">
    <location>
        <begin position="25"/>
        <end position="125"/>
    </location>
</feature>